<feature type="region of interest" description="Disordered" evidence="15">
    <location>
        <begin position="213"/>
        <end position="249"/>
    </location>
</feature>
<keyword evidence="5 13" id="KW-0853">WD repeat</keyword>
<dbReference type="AlphaFoldDB" id="A0A9J7Z987"/>
<evidence type="ECO:0000313" key="17">
    <source>
        <dbReference type="Ensembl" id="ENSCCRP00000127623.1"/>
    </source>
</evidence>
<keyword evidence="7" id="KW-0653">Protein transport</keyword>
<keyword evidence="8 14" id="KW-0175">Coiled coil</keyword>
<dbReference type="Pfam" id="PF00400">
    <property type="entry name" value="WD40"/>
    <property type="match status" value="5"/>
</dbReference>
<evidence type="ECO:0000313" key="18">
    <source>
        <dbReference type="Proteomes" id="UP001108240"/>
    </source>
</evidence>
<comment type="similarity">
    <text evidence="2">Belongs to the WD repeat ATG16 family.</text>
</comment>
<evidence type="ECO:0000256" key="9">
    <source>
        <dbReference type="ARBA" id="ARBA00053879"/>
    </source>
</evidence>
<reference evidence="17" key="1">
    <citation type="submission" date="2025-08" db="UniProtKB">
        <authorList>
            <consortium name="Ensembl"/>
        </authorList>
    </citation>
    <scope>IDENTIFICATION</scope>
</reference>
<keyword evidence="18" id="KW-1185">Reference proteome</keyword>
<keyword evidence="4" id="KW-0963">Cytoplasm</keyword>
<evidence type="ECO:0000256" key="4">
    <source>
        <dbReference type="ARBA" id="ARBA00022490"/>
    </source>
</evidence>
<dbReference type="GO" id="GO:0015031">
    <property type="term" value="P:protein transport"/>
    <property type="evidence" value="ECO:0007669"/>
    <property type="project" value="UniProtKB-KW"/>
</dbReference>
<dbReference type="SMART" id="SM00320">
    <property type="entry name" value="WD40"/>
    <property type="match status" value="7"/>
</dbReference>
<dbReference type="PRINTS" id="PR00320">
    <property type="entry name" value="GPROTEINBRPT"/>
</dbReference>
<dbReference type="SUPFAM" id="SSF50978">
    <property type="entry name" value="WD40 repeat-like"/>
    <property type="match status" value="1"/>
</dbReference>
<feature type="repeat" description="WD" evidence="13">
    <location>
        <begin position="522"/>
        <end position="551"/>
    </location>
</feature>
<dbReference type="PROSITE" id="PS00678">
    <property type="entry name" value="WD_REPEATS_1"/>
    <property type="match status" value="2"/>
</dbReference>
<dbReference type="GO" id="GO:0000045">
    <property type="term" value="P:autophagosome assembly"/>
    <property type="evidence" value="ECO:0007669"/>
    <property type="project" value="InterPro"/>
</dbReference>
<feature type="repeat" description="WD" evidence="13">
    <location>
        <begin position="298"/>
        <end position="339"/>
    </location>
</feature>
<evidence type="ECO:0000256" key="3">
    <source>
        <dbReference type="ARBA" id="ARBA00022448"/>
    </source>
</evidence>
<feature type="domain" description="Autophagy-related protein 16" evidence="16">
    <location>
        <begin position="73"/>
        <end position="185"/>
    </location>
</feature>
<dbReference type="CDD" id="cd00200">
    <property type="entry name" value="WD40"/>
    <property type="match status" value="1"/>
</dbReference>
<feature type="coiled-coil region" evidence="14">
    <location>
        <begin position="124"/>
        <end position="158"/>
    </location>
</feature>
<evidence type="ECO:0000256" key="13">
    <source>
        <dbReference type="PROSITE-ProRule" id="PRU00221"/>
    </source>
</evidence>
<dbReference type="GO" id="GO:0005829">
    <property type="term" value="C:cytosol"/>
    <property type="evidence" value="ECO:0007669"/>
    <property type="project" value="UniProtKB-SubCell"/>
</dbReference>
<dbReference type="InterPro" id="IPR019775">
    <property type="entry name" value="WD40_repeat_CS"/>
</dbReference>
<dbReference type="FunFam" id="2.130.10.10:FF:000199">
    <property type="entry name" value="autophagy-related protein 16-2 isoform X1"/>
    <property type="match status" value="1"/>
</dbReference>
<protein>
    <recommendedName>
        <fullName evidence="10">Protein Atg16l2</fullName>
    </recommendedName>
    <alternativeName>
        <fullName evidence="11">APG16-like 2</fullName>
    </alternativeName>
    <alternativeName>
        <fullName evidence="12">Autophagy-related protein 16-2</fullName>
    </alternativeName>
</protein>
<evidence type="ECO:0000256" key="11">
    <source>
        <dbReference type="ARBA" id="ARBA00076331"/>
    </source>
</evidence>
<feature type="repeat" description="WD" evidence="13">
    <location>
        <begin position="342"/>
        <end position="383"/>
    </location>
</feature>
<dbReference type="InterPro" id="IPR015943">
    <property type="entry name" value="WD40/YVTN_repeat-like_dom_sf"/>
</dbReference>
<evidence type="ECO:0000256" key="12">
    <source>
        <dbReference type="ARBA" id="ARBA00082487"/>
    </source>
</evidence>
<organism evidence="17 18">
    <name type="scientific">Cyprinus carpio carpio</name>
    <dbReference type="NCBI Taxonomy" id="630221"/>
    <lineage>
        <taxon>Eukaryota</taxon>
        <taxon>Metazoa</taxon>
        <taxon>Chordata</taxon>
        <taxon>Craniata</taxon>
        <taxon>Vertebrata</taxon>
        <taxon>Euteleostomi</taxon>
        <taxon>Actinopterygii</taxon>
        <taxon>Neopterygii</taxon>
        <taxon>Teleostei</taxon>
        <taxon>Ostariophysi</taxon>
        <taxon>Cypriniformes</taxon>
        <taxon>Cyprinidae</taxon>
        <taxon>Cyprininae</taxon>
        <taxon>Cyprinus</taxon>
    </lineage>
</organism>
<keyword evidence="3" id="KW-0813">Transport</keyword>
<dbReference type="PROSITE" id="PS50294">
    <property type="entry name" value="WD_REPEATS_REGION"/>
    <property type="match status" value="2"/>
</dbReference>
<evidence type="ECO:0000256" key="2">
    <source>
        <dbReference type="ARBA" id="ARBA00009271"/>
    </source>
</evidence>
<dbReference type="InterPro" id="IPR013923">
    <property type="entry name" value="Autophagy-rel_prot_16_dom"/>
</dbReference>
<name>A0A9J7Z987_CYPCA</name>
<dbReference type="InterPro" id="IPR045160">
    <property type="entry name" value="ATG16"/>
</dbReference>
<dbReference type="PANTHER" id="PTHR19878">
    <property type="entry name" value="AUTOPHAGY PROTEIN 16-LIKE"/>
    <property type="match status" value="1"/>
</dbReference>
<dbReference type="GO" id="GO:0034274">
    <property type="term" value="C:Atg12-Atg5-Atg16 complex"/>
    <property type="evidence" value="ECO:0007669"/>
    <property type="project" value="UniProtKB-ARBA"/>
</dbReference>
<dbReference type="GeneTree" id="ENSGT00940000153936"/>
<evidence type="ECO:0000256" key="14">
    <source>
        <dbReference type="SAM" id="Coils"/>
    </source>
</evidence>
<evidence type="ECO:0000256" key="6">
    <source>
        <dbReference type="ARBA" id="ARBA00022737"/>
    </source>
</evidence>
<dbReference type="Gene3D" id="2.130.10.10">
    <property type="entry name" value="YVTN repeat-like/Quinoprotein amine dehydrogenase"/>
    <property type="match status" value="2"/>
</dbReference>
<dbReference type="InterPro" id="IPR001680">
    <property type="entry name" value="WD40_rpt"/>
</dbReference>
<dbReference type="PROSITE" id="PS50082">
    <property type="entry name" value="WD_REPEATS_2"/>
    <property type="match status" value="4"/>
</dbReference>
<evidence type="ECO:0000256" key="7">
    <source>
        <dbReference type="ARBA" id="ARBA00022927"/>
    </source>
</evidence>
<accession>A0A9J7Z987</accession>
<comment type="function">
    <text evidence="9">May play a role in regulating epithelial homeostasis in an ATG16L1-dependent manner.</text>
</comment>
<evidence type="ECO:0000256" key="5">
    <source>
        <dbReference type="ARBA" id="ARBA00022574"/>
    </source>
</evidence>
<feature type="repeat" description="WD" evidence="13">
    <location>
        <begin position="384"/>
        <end position="425"/>
    </location>
</feature>
<dbReference type="Pfam" id="PF08614">
    <property type="entry name" value="ATG16"/>
    <property type="match status" value="1"/>
</dbReference>
<proteinExistence type="inferred from homology"/>
<comment type="subcellular location">
    <subcellularLocation>
        <location evidence="1">Cytoplasm</location>
        <location evidence="1">Cytosol</location>
    </subcellularLocation>
</comment>
<keyword evidence="6" id="KW-0677">Repeat</keyword>
<dbReference type="OMA" id="QSSMFQD"/>
<evidence type="ECO:0000259" key="16">
    <source>
        <dbReference type="Pfam" id="PF08614"/>
    </source>
</evidence>
<evidence type="ECO:0000256" key="1">
    <source>
        <dbReference type="ARBA" id="ARBA00004514"/>
    </source>
</evidence>
<dbReference type="Proteomes" id="UP001108240">
    <property type="component" value="Unplaced"/>
</dbReference>
<evidence type="ECO:0000256" key="8">
    <source>
        <dbReference type="ARBA" id="ARBA00023054"/>
    </source>
</evidence>
<sequence length="587" mass="65877">MAASQRARNSELKQSETWKRHIIRQLKYRNRTQTSVFQDIIESYHSLLEKSNQRALITKGILGSGSRPSLSEDSLSSLKTTTGELAYQVVELQQRIQIKEVTLDEQHTKLYEVQNHLSVLASERSVLQESVAEVQTRNRLLKQEYDSLLEQHRDMESTYRQEKLRSSEILENMILPKQQAAVRMNHHNEKRVRAREASLHKELQMAVSQNVNINEETGNVSPPKPSSPKCESSQRFERSHAPLSRSASATSPRIISSIRGLFESKIRGKSVCRSEEDLYIPLGVCLVARVPTKAIFSTDAHELGINAVRFSTSSNLLATGGTDRVIKLWGIEAGTLQNRGTLDGSNEGITSIEFDRTGTRILAASYDKSALFWRLEDSVPKLTLTGHSRKVTAARFKYSHKQVVTGSADRTVKIWDLQRAACIQTIEVFSFCSDVVCSEYLIISGHYDRKIRFWDSRAGTCTQEVPLQGKVTSLDLCPNHRQLLSCSRDDILQLVDLRKSNDRVAFRAEGFKCGSDSTKAIFSPDGSFLAAGSADGAVYIWNVNTGNLEKRLPDMHRASISAVAWSLSGEYVVSVDKSRRAVLWSDI</sequence>
<evidence type="ECO:0000256" key="10">
    <source>
        <dbReference type="ARBA" id="ARBA00068248"/>
    </source>
</evidence>
<dbReference type="InterPro" id="IPR020472">
    <property type="entry name" value="WD40_PAC1"/>
</dbReference>
<dbReference type="Ensembl" id="ENSCCRT00000150171.1">
    <property type="protein sequence ID" value="ENSCCRP00000127623.1"/>
    <property type="gene ID" value="ENSCCRG00000066709.1"/>
</dbReference>
<dbReference type="PANTHER" id="PTHR19878:SF7">
    <property type="entry name" value="PROTEIN ATG16L2"/>
    <property type="match status" value="1"/>
</dbReference>
<reference evidence="17" key="2">
    <citation type="submission" date="2025-09" db="UniProtKB">
        <authorList>
            <consortium name="Ensembl"/>
        </authorList>
    </citation>
    <scope>IDENTIFICATION</scope>
</reference>
<evidence type="ECO:0000256" key="15">
    <source>
        <dbReference type="SAM" id="MobiDB-lite"/>
    </source>
</evidence>
<dbReference type="InterPro" id="IPR036322">
    <property type="entry name" value="WD40_repeat_dom_sf"/>
</dbReference>